<evidence type="ECO:0000256" key="2">
    <source>
        <dbReference type="ARBA" id="ARBA00022448"/>
    </source>
</evidence>
<feature type="transmembrane region" description="Helical" evidence="10">
    <location>
        <begin position="217"/>
        <end position="238"/>
    </location>
</feature>
<dbReference type="InterPro" id="IPR050303">
    <property type="entry name" value="GatZ_KbaZ_carbometab"/>
</dbReference>
<proteinExistence type="predicted"/>
<evidence type="ECO:0000256" key="3">
    <source>
        <dbReference type="ARBA" id="ARBA00022475"/>
    </source>
</evidence>
<keyword evidence="6 10" id="KW-0812">Transmembrane</keyword>
<comment type="subcellular location">
    <subcellularLocation>
        <location evidence="1">Cell membrane</location>
        <topology evidence="1">Multi-pass membrane protein</topology>
    </subcellularLocation>
</comment>
<feature type="transmembrane region" description="Helical" evidence="10">
    <location>
        <begin position="49"/>
        <end position="71"/>
    </location>
</feature>
<evidence type="ECO:0000256" key="10">
    <source>
        <dbReference type="SAM" id="Phobius"/>
    </source>
</evidence>
<evidence type="ECO:0000313" key="11">
    <source>
        <dbReference type="EMBL" id="ART98304.1"/>
    </source>
</evidence>
<feature type="transmembrane region" description="Helical" evidence="10">
    <location>
        <begin position="138"/>
        <end position="161"/>
    </location>
</feature>
<evidence type="ECO:0000256" key="6">
    <source>
        <dbReference type="ARBA" id="ARBA00022692"/>
    </source>
</evidence>
<dbReference type="InterPro" id="IPR004700">
    <property type="entry name" value="PTS_IIC_man"/>
</dbReference>
<dbReference type="PANTHER" id="PTHR32502">
    <property type="entry name" value="N-ACETYLGALACTOSAMINE PERMEASE II COMPONENT-RELATED"/>
    <property type="match status" value="1"/>
</dbReference>
<dbReference type="Proteomes" id="UP000195798">
    <property type="component" value="Chromosome"/>
</dbReference>
<feature type="region of interest" description="Disordered" evidence="9">
    <location>
        <begin position="253"/>
        <end position="274"/>
    </location>
</feature>
<reference evidence="11 12" key="1">
    <citation type="submission" date="2017-05" db="EMBL/GenBank/DDBJ databases">
        <authorList>
            <person name="Oh N.-S."/>
        </authorList>
    </citation>
    <scope>NUCLEOTIDE SEQUENCE [LARGE SCALE GENOMIC DNA]</scope>
    <source>
        <strain evidence="11 12">4M13</strain>
    </source>
</reference>
<feature type="transmembrane region" description="Helical" evidence="10">
    <location>
        <begin position="91"/>
        <end position="117"/>
    </location>
</feature>
<keyword evidence="7 10" id="KW-1133">Transmembrane helix</keyword>
<evidence type="ECO:0000256" key="5">
    <source>
        <dbReference type="ARBA" id="ARBA00022683"/>
    </source>
</evidence>
<sequence length="274" mass="28946">MSLEIIQNILIILLAGYLVIDNLGITIINTWAVTTGLCAGLIMGDLKTGLLIGGTFQLMSLGVAGLGGASVPDYSLATLVGTFLAVRTGSGLSTAIAVGLPVGLLAINLDVLVKILNNFVAHKMQTLLHQHKFREMRLVGLAGPAMFAFKNMLVMFIIVVLGPNAVKAVLKVVPTWVTTGLNVAGGMLPVLGIALLMHYMPVKKYIWAVMAGYVLSAYLKLPIIGVSILGAAAAIVVFRNGIKDSEQKKQQAQAIASSNVNNGSVEEEDDTYDE</sequence>
<feature type="transmembrane region" description="Helical" evidence="10">
    <location>
        <begin position="6"/>
        <end position="28"/>
    </location>
</feature>
<organism evidence="11 12">
    <name type="scientific">Lactobacillus gasseri</name>
    <dbReference type="NCBI Taxonomy" id="1596"/>
    <lineage>
        <taxon>Bacteria</taxon>
        <taxon>Bacillati</taxon>
        <taxon>Bacillota</taxon>
        <taxon>Bacilli</taxon>
        <taxon>Lactobacillales</taxon>
        <taxon>Lactobacillaceae</taxon>
        <taxon>Lactobacillus</taxon>
    </lineage>
</organism>
<dbReference type="PROSITE" id="PS51106">
    <property type="entry name" value="PTS_EIIC_TYPE_4"/>
    <property type="match status" value="1"/>
</dbReference>
<accession>A0AB33C927</accession>
<dbReference type="RefSeq" id="WP_020807471.1">
    <property type="nucleotide sequence ID" value="NZ_CP021427.1"/>
</dbReference>
<keyword evidence="8 10" id="KW-0472">Membrane</keyword>
<dbReference type="EMBL" id="CP021427">
    <property type="protein sequence ID" value="ART98304.1"/>
    <property type="molecule type" value="Genomic_DNA"/>
</dbReference>
<feature type="compositionally biased region" description="Polar residues" evidence="9">
    <location>
        <begin position="255"/>
        <end position="264"/>
    </location>
</feature>
<keyword evidence="3" id="KW-1003">Cell membrane</keyword>
<feature type="compositionally biased region" description="Acidic residues" evidence="9">
    <location>
        <begin position="265"/>
        <end position="274"/>
    </location>
</feature>
<dbReference type="AlphaFoldDB" id="A0AB33C927"/>
<evidence type="ECO:0000256" key="1">
    <source>
        <dbReference type="ARBA" id="ARBA00004651"/>
    </source>
</evidence>
<evidence type="ECO:0000256" key="4">
    <source>
        <dbReference type="ARBA" id="ARBA00022597"/>
    </source>
</evidence>
<dbReference type="Pfam" id="PF03609">
    <property type="entry name" value="EII-Sor"/>
    <property type="match status" value="1"/>
</dbReference>
<evidence type="ECO:0000256" key="9">
    <source>
        <dbReference type="SAM" id="MobiDB-lite"/>
    </source>
</evidence>
<dbReference type="GO" id="GO:0005886">
    <property type="term" value="C:plasma membrane"/>
    <property type="evidence" value="ECO:0007669"/>
    <property type="project" value="UniProtKB-SubCell"/>
</dbReference>
<evidence type="ECO:0000313" key="12">
    <source>
        <dbReference type="Proteomes" id="UP000195798"/>
    </source>
</evidence>
<evidence type="ECO:0000256" key="7">
    <source>
        <dbReference type="ARBA" id="ARBA00022989"/>
    </source>
</evidence>
<keyword evidence="4 11" id="KW-0762">Sugar transport</keyword>
<dbReference type="PANTHER" id="PTHR32502:SF28">
    <property type="entry name" value="PHOSPHOTRANSFERASE SYSTEM SUGAR-SPECIFIC EIIC COMPONENT"/>
    <property type="match status" value="1"/>
</dbReference>
<keyword evidence="5" id="KW-0598">Phosphotransferase system</keyword>
<name>A0AB33C927_LACGS</name>
<protein>
    <submittedName>
        <fullName evidence="11">PTS sugar transporter subunit IIC</fullName>
    </submittedName>
</protein>
<gene>
    <name evidence="11" type="ORF">CCE30_04925</name>
</gene>
<evidence type="ECO:0000256" key="8">
    <source>
        <dbReference type="ARBA" id="ARBA00023136"/>
    </source>
</evidence>
<dbReference type="GO" id="GO:0009401">
    <property type="term" value="P:phosphoenolpyruvate-dependent sugar phosphotransferase system"/>
    <property type="evidence" value="ECO:0007669"/>
    <property type="project" value="UniProtKB-KW"/>
</dbReference>
<keyword evidence="2" id="KW-0813">Transport</keyword>
<feature type="transmembrane region" description="Helical" evidence="10">
    <location>
        <begin position="173"/>
        <end position="196"/>
    </location>
</feature>